<dbReference type="Gene3D" id="1.10.3720.10">
    <property type="entry name" value="MetI-like"/>
    <property type="match status" value="1"/>
</dbReference>
<feature type="transmembrane region" description="Helical" evidence="7">
    <location>
        <begin position="76"/>
        <end position="97"/>
    </location>
</feature>
<dbReference type="HOGENOM" id="CLU_016047_0_1_9"/>
<dbReference type="EMBL" id="CP002869">
    <property type="protein sequence ID" value="AEI40305.1"/>
    <property type="molecule type" value="Genomic_DNA"/>
</dbReference>
<evidence type="ECO:0000256" key="3">
    <source>
        <dbReference type="ARBA" id="ARBA00022475"/>
    </source>
</evidence>
<dbReference type="PANTHER" id="PTHR43227:SF11">
    <property type="entry name" value="BLL4140 PROTEIN"/>
    <property type="match status" value="1"/>
</dbReference>
<keyword evidence="5 7" id="KW-1133">Transmembrane helix</keyword>
<dbReference type="SUPFAM" id="SSF161098">
    <property type="entry name" value="MetI-like"/>
    <property type="match status" value="1"/>
</dbReference>
<dbReference type="Proteomes" id="UP000006620">
    <property type="component" value="Chromosome"/>
</dbReference>
<sequence length="300" mass="33934">MNTEMKLRKNGVLYWMLLPGVLLTLLFHYLPMAGLVIAFQDFKPWLGFSKSAWVGLDHFRTAFQREDSLQVVWNTFFIACSKIIVNLVVPVIFALLLNEIRQMRFKKAVQTLVYLPHFLSWVVFGGIVSDMLSSQGIINTLLLPSLGLQPILFLADGDWFRFVIIFSDNWKEFGFATIVFLAALSNVDPSLYEATEVDGANRWQQTWTVTFPALVPIIIVVGTLAMGSVLNAGFDQIFNLYNPLVYDKGDIIDTFVYRVGLLNSQFGLGTAIGLFKSAVGFVMIVMAYYLASRFANYRIF</sequence>
<dbReference type="GO" id="GO:0055085">
    <property type="term" value="P:transmembrane transport"/>
    <property type="evidence" value="ECO:0007669"/>
    <property type="project" value="InterPro"/>
</dbReference>
<dbReference type="CDD" id="cd06261">
    <property type="entry name" value="TM_PBP2"/>
    <property type="match status" value="1"/>
</dbReference>
<keyword evidence="6 7" id="KW-0472">Membrane</keyword>
<evidence type="ECO:0000256" key="1">
    <source>
        <dbReference type="ARBA" id="ARBA00004651"/>
    </source>
</evidence>
<evidence type="ECO:0000313" key="9">
    <source>
        <dbReference type="EMBL" id="AEI40305.1"/>
    </source>
</evidence>
<organism evidence="9 10">
    <name type="scientific">Paenibacillus mucilaginosus (strain KNP414)</name>
    <dbReference type="NCBI Taxonomy" id="1036673"/>
    <lineage>
        <taxon>Bacteria</taxon>
        <taxon>Bacillati</taxon>
        <taxon>Bacillota</taxon>
        <taxon>Bacilli</taxon>
        <taxon>Bacillales</taxon>
        <taxon>Paenibacillaceae</taxon>
        <taxon>Paenibacillus</taxon>
    </lineage>
</organism>
<feature type="transmembrane region" description="Helical" evidence="7">
    <location>
        <begin position="266"/>
        <end position="291"/>
    </location>
</feature>
<dbReference type="PANTHER" id="PTHR43227">
    <property type="entry name" value="BLL4140 PROTEIN"/>
    <property type="match status" value="1"/>
</dbReference>
<evidence type="ECO:0000256" key="4">
    <source>
        <dbReference type="ARBA" id="ARBA00022692"/>
    </source>
</evidence>
<protein>
    <recommendedName>
        <fullName evidence="8">ABC transmembrane type-1 domain-containing protein</fullName>
    </recommendedName>
</protein>
<dbReference type="PATRIC" id="fig|1036673.3.peg.1550"/>
<reference evidence="9 10" key="2">
    <citation type="journal article" date="2013" name="Genome Announc.">
        <title>Genome Sequence of Growth-Improving Paenibacillus mucilaginosus Strain KNP414.</title>
        <authorList>
            <person name="Lu J.J."/>
            <person name="Wang J.F."/>
            <person name="Hu X.F."/>
        </authorList>
    </citation>
    <scope>NUCLEOTIDE SEQUENCE [LARGE SCALE GENOMIC DNA]</scope>
    <source>
        <strain evidence="9 10">KNP414</strain>
    </source>
</reference>
<accession>F8FQ85</accession>
<keyword evidence="4 7" id="KW-0812">Transmembrane</keyword>
<keyword evidence="3" id="KW-1003">Cell membrane</keyword>
<gene>
    <name evidence="9" type="ordered locus">KNP414_01743</name>
</gene>
<evidence type="ECO:0000313" key="10">
    <source>
        <dbReference type="Proteomes" id="UP000006620"/>
    </source>
</evidence>
<proteinExistence type="inferred from homology"/>
<name>F8FQ85_PAEMK</name>
<dbReference type="InterPro" id="IPR000515">
    <property type="entry name" value="MetI-like"/>
</dbReference>
<evidence type="ECO:0000256" key="6">
    <source>
        <dbReference type="ARBA" id="ARBA00023136"/>
    </source>
</evidence>
<feature type="domain" description="ABC transmembrane type-1" evidence="8">
    <location>
        <begin position="72"/>
        <end position="287"/>
    </location>
</feature>
<dbReference type="PROSITE" id="PS50928">
    <property type="entry name" value="ABC_TM1"/>
    <property type="match status" value="1"/>
</dbReference>
<evidence type="ECO:0000259" key="8">
    <source>
        <dbReference type="PROSITE" id="PS50928"/>
    </source>
</evidence>
<keyword evidence="2 7" id="KW-0813">Transport</keyword>
<evidence type="ECO:0000256" key="7">
    <source>
        <dbReference type="RuleBase" id="RU363032"/>
    </source>
</evidence>
<feature type="transmembrane region" description="Helical" evidence="7">
    <location>
        <begin position="211"/>
        <end position="234"/>
    </location>
</feature>
<reference evidence="10" key="1">
    <citation type="submission" date="2011-06" db="EMBL/GenBank/DDBJ databases">
        <title>Complete genome sequence of Paenibacillus mucilaginosus KNP414.</title>
        <authorList>
            <person name="Wang J."/>
            <person name="Hu S."/>
            <person name="Hu X."/>
            <person name="Zhang B."/>
            <person name="Dong D."/>
            <person name="Zhang S."/>
            <person name="Zhao K."/>
            <person name="Wu D."/>
        </authorList>
    </citation>
    <scope>NUCLEOTIDE SEQUENCE [LARGE SCALE GENOMIC DNA]</scope>
    <source>
        <strain evidence="10">KNP414</strain>
    </source>
</reference>
<dbReference type="KEGG" id="pms:KNP414_01743"/>
<dbReference type="AlphaFoldDB" id="F8FQ85"/>
<evidence type="ECO:0000256" key="5">
    <source>
        <dbReference type="ARBA" id="ARBA00022989"/>
    </source>
</evidence>
<dbReference type="InterPro" id="IPR050809">
    <property type="entry name" value="UgpAE/MalFG_permease"/>
</dbReference>
<dbReference type="GO" id="GO:0005886">
    <property type="term" value="C:plasma membrane"/>
    <property type="evidence" value="ECO:0007669"/>
    <property type="project" value="UniProtKB-SubCell"/>
</dbReference>
<dbReference type="Pfam" id="PF00528">
    <property type="entry name" value="BPD_transp_1"/>
    <property type="match status" value="1"/>
</dbReference>
<comment type="subcellular location">
    <subcellularLocation>
        <location evidence="1 7">Cell membrane</location>
        <topology evidence="1 7">Multi-pass membrane protein</topology>
    </subcellularLocation>
</comment>
<comment type="similarity">
    <text evidence="7">Belongs to the binding-protein-dependent transport system permease family.</text>
</comment>
<feature type="transmembrane region" description="Helical" evidence="7">
    <location>
        <begin position="12"/>
        <end position="39"/>
    </location>
</feature>
<dbReference type="InterPro" id="IPR035906">
    <property type="entry name" value="MetI-like_sf"/>
</dbReference>
<evidence type="ECO:0000256" key="2">
    <source>
        <dbReference type="ARBA" id="ARBA00022448"/>
    </source>
</evidence>